<protein>
    <submittedName>
        <fullName evidence="2">PE domain-containing protein</fullName>
    </submittedName>
</protein>
<gene>
    <name evidence="2" type="ORF">ACFQ34_33325</name>
</gene>
<comment type="caution">
    <text evidence="2">The sequence shown here is derived from an EMBL/GenBank/DDBJ whole genome shotgun (WGS) entry which is preliminary data.</text>
</comment>
<name>A0ABW3VSR2_9PSEU</name>
<dbReference type="EMBL" id="JBHTMB010000338">
    <property type="protein sequence ID" value="MFD1238186.1"/>
    <property type="molecule type" value="Genomic_DNA"/>
</dbReference>
<dbReference type="InterPro" id="IPR000084">
    <property type="entry name" value="PE-PGRS_N"/>
</dbReference>
<accession>A0ABW3VSR2</accession>
<sequence length="111" mass="11745">MSSNLQTAGAADDPDLGVSTENIMHASEVLRSASDHLFAVLNSLPVSGFESCGTDPVSSAAAAAFNEKSFALIEGFQRHVQELGHQSEALASTARSYAVSETYIRRIADSR</sequence>
<proteinExistence type="predicted"/>
<keyword evidence="3" id="KW-1185">Reference proteome</keyword>
<evidence type="ECO:0000259" key="1">
    <source>
        <dbReference type="Pfam" id="PF00934"/>
    </source>
</evidence>
<feature type="domain" description="PE" evidence="1">
    <location>
        <begin position="19"/>
        <end position="101"/>
    </location>
</feature>
<dbReference type="RefSeq" id="WP_346093077.1">
    <property type="nucleotide sequence ID" value="NZ_BAABKS010000071.1"/>
</dbReference>
<evidence type="ECO:0000313" key="3">
    <source>
        <dbReference type="Proteomes" id="UP001597182"/>
    </source>
</evidence>
<reference evidence="3" key="1">
    <citation type="journal article" date="2019" name="Int. J. Syst. Evol. Microbiol.">
        <title>The Global Catalogue of Microorganisms (GCM) 10K type strain sequencing project: providing services to taxonomists for standard genome sequencing and annotation.</title>
        <authorList>
            <consortium name="The Broad Institute Genomics Platform"/>
            <consortium name="The Broad Institute Genome Sequencing Center for Infectious Disease"/>
            <person name="Wu L."/>
            <person name="Ma J."/>
        </authorList>
    </citation>
    <scope>NUCLEOTIDE SEQUENCE [LARGE SCALE GENOMIC DNA]</scope>
    <source>
        <strain evidence="3">CCUG 49018</strain>
    </source>
</reference>
<evidence type="ECO:0000313" key="2">
    <source>
        <dbReference type="EMBL" id="MFD1238186.1"/>
    </source>
</evidence>
<dbReference type="Proteomes" id="UP001597182">
    <property type="component" value="Unassembled WGS sequence"/>
</dbReference>
<organism evidence="2 3">
    <name type="scientific">Pseudonocardia benzenivorans</name>
    <dbReference type="NCBI Taxonomy" id="228005"/>
    <lineage>
        <taxon>Bacteria</taxon>
        <taxon>Bacillati</taxon>
        <taxon>Actinomycetota</taxon>
        <taxon>Actinomycetes</taxon>
        <taxon>Pseudonocardiales</taxon>
        <taxon>Pseudonocardiaceae</taxon>
        <taxon>Pseudonocardia</taxon>
    </lineage>
</organism>
<dbReference type="Pfam" id="PF00934">
    <property type="entry name" value="PE"/>
    <property type="match status" value="1"/>
</dbReference>